<evidence type="ECO:0000259" key="5">
    <source>
        <dbReference type="Pfam" id="PF16528"/>
    </source>
</evidence>
<evidence type="ECO:0000256" key="2">
    <source>
        <dbReference type="ARBA" id="ARBA00022448"/>
    </source>
</evidence>
<evidence type="ECO:0000256" key="1">
    <source>
        <dbReference type="ARBA" id="ARBA00007210"/>
    </source>
</evidence>
<dbReference type="GO" id="GO:0015031">
    <property type="term" value="P:protein transport"/>
    <property type="evidence" value="ECO:0007669"/>
    <property type="project" value="UniProtKB-KW"/>
</dbReference>
<proteinExistence type="inferred from homology"/>
<reference evidence="6 7" key="1">
    <citation type="journal article" date="2018" name="MBio">
        <title>Comparative Genomics Reveals the Core Gene Toolbox for the Fungus-Insect Symbiosis.</title>
        <authorList>
            <person name="Wang Y."/>
            <person name="Stata M."/>
            <person name="Wang W."/>
            <person name="Stajich J.E."/>
            <person name="White M.M."/>
            <person name="Moncalvo J.M."/>
        </authorList>
    </citation>
    <scope>NUCLEOTIDE SEQUENCE [LARGE SCALE GENOMIC DNA]</scope>
    <source>
        <strain evidence="6 7">SC-DP-2</strain>
    </source>
</reference>
<protein>
    <recommendedName>
        <fullName evidence="5">Exocyst component Exo84 C-terminal domain-containing protein</fullName>
    </recommendedName>
</protein>
<dbReference type="Pfam" id="PF16528">
    <property type="entry name" value="Exo84_C"/>
    <property type="match status" value="1"/>
</dbReference>
<evidence type="ECO:0000313" key="6">
    <source>
        <dbReference type="EMBL" id="PVV02431.1"/>
    </source>
</evidence>
<dbReference type="PANTHER" id="PTHR21426">
    <property type="entry name" value="EXOCYST COMPLEX COMPONENT 8"/>
    <property type="match status" value="1"/>
</dbReference>
<accession>A0A2T9ZCX1</accession>
<evidence type="ECO:0000313" key="7">
    <source>
        <dbReference type="Proteomes" id="UP000245609"/>
    </source>
</evidence>
<dbReference type="GO" id="GO:0006893">
    <property type="term" value="P:Golgi to plasma membrane transport"/>
    <property type="evidence" value="ECO:0007669"/>
    <property type="project" value="TreeGrafter"/>
</dbReference>
<comment type="caution">
    <text evidence="6">The sequence shown here is derived from an EMBL/GenBank/DDBJ whole genome shotgun (WGS) entry which is preliminary data.</text>
</comment>
<dbReference type="GO" id="GO:0000145">
    <property type="term" value="C:exocyst"/>
    <property type="evidence" value="ECO:0007669"/>
    <property type="project" value="InterPro"/>
</dbReference>
<dbReference type="InterPro" id="IPR033961">
    <property type="entry name" value="Exo84"/>
</dbReference>
<keyword evidence="2" id="KW-0813">Transport</keyword>
<keyword evidence="7" id="KW-1185">Reference proteome</keyword>
<dbReference type="InterPro" id="IPR032403">
    <property type="entry name" value="Exo84_C"/>
</dbReference>
<dbReference type="InterPro" id="IPR016159">
    <property type="entry name" value="Cullin_repeat-like_dom_sf"/>
</dbReference>
<feature type="domain" description="Exocyst component Exo84 C-terminal" evidence="5">
    <location>
        <begin position="7"/>
        <end position="137"/>
    </location>
</feature>
<evidence type="ECO:0000256" key="4">
    <source>
        <dbReference type="ARBA" id="ARBA00022927"/>
    </source>
</evidence>
<evidence type="ECO:0000256" key="3">
    <source>
        <dbReference type="ARBA" id="ARBA00022483"/>
    </source>
</evidence>
<dbReference type="STRING" id="133381.A0A2T9ZCX1"/>
<comment type="similarity">
    <text evidence="1">Belongs to the EXO84 family.</text>
</comment>
<dbReference type="PANTHER" id="PTHR21426:SF12">
    <property type="entry name" value="EXOCYST COMPLEX COMPONENT 8"/>
    <property type="match status" value="1"/>
</dbReference>
<dbReference type="AlphaFoldDB" id="A0A2T9ZCX1"/>
<gene>
    <name evidence="6" type="ORF">BB560_003115</name>
</gene>
<dbReference type="Proteomes" id="UP000245609">
    <property type="component" value="Unassembled WGS sequence"/>
</dbReference>
<dbReference type="Gene3D" id="1.20.58.1220">
    <property type="entry name" value="Exo84p, C-terminal helical domain"/>
    <property type="match status" value="1"/>
</dbReference>
<feature type="non-terminal residue" evidence="6">
    <location>
        <position position="436"/>
    </location>
</feature>
<keyword evidence="4" id="KW-0653">Protein transport</keyword>
<dbReference type="OrthoDB" id="642193at2759"/>
<dbReference type="EMBL" id="MBFS01000467">
    <property type="protein sequence ID" value="PVV02431.1"/>
    <property type="molecule type" value="Genomic_DNA"/>
</dbReference>
<dbReference type="InterPro" id="IPR042560">
    <property type="entry name" value="Exo84_C_2"/>
</dbReference>
<dbReference type="SUPFAM" id="SSF74788">
    <property type="entry name" value="Cullin repeat-like"/>
    <property type="match status" value="1"/>
</dbReference>
<keyword evidence="3" id="KW-0268">Exocytosis</keyword>
<organism evidence="6 7">
    <name type="scientific">Smittium megazygosporum</name>
    <dbReference type="NCBI Taxonomy" id="133381"/>
    <lineage>
        <taxon>Eukaryota</taxon>
        <taxon>Fungi</taxon>
        <taxon>Fungi incertae sedis</taxon>
        <taxon>Zoopagomycota</taxon>
        <taxon>Kickxellomycotina</taxon>
        <taxon>Harpellomycetes</taxon>
        <taxon>Harpellales</taxon>
        <taxon>Legeriomycetaceae</taxon>
        <taxon>Smittium</taxon>
    </lineage>
</organism>
<dbReference type="GO" id="GO:0006887">
    <property type="term" value="P:exocytosis"/>
    <property type="evidence" value="ECO:0007669"/>
    <property type="project" value="UniProtKB-KW"/>
</dbReference>
<sequence>MVPCSTKNSLKKNILLLNKLGWGKQAKDVFLRSRSATIKHRSRQLKLEGNVTMFIRELAVVCFRLIKNTCDWYPELIESQSMASALITWVQHEMARYASIFRRQVFQSFQSFETISKCIDYTSSEVELLGHAGLDLKFILHQECFPDLIQCIINYEETAIKSLNKAIAEDNYSICETVSSDMEGVYSKNPTITKFPVISSVVKLDKTLEEFCVELKFIFNEWLSSQIVTSVSSIIENALKQLLIILRKGNISLSQQLSILSNTQAVVSWVIPRCAKRLDKLFGKVVSDIHSLETRLEGFPGTLQDVFAQRNAQPFVLISFNFSSPIYREVVDLIKKFNTLNKEIADYNLSPAQLMSNVIDNMFFVMLEEKSWSDANGKPCVFSYKGVHQLVLDTHFFLKLCGNLVSKNANRLANKVCEKSLRIYFSSNKSSGEPMM</sequence>
<name>A0A2T9ZCX1_9FUNG</name>